<dbReference type="AlphaFoldDB" id="A0A377J3D0"/>
<reference evidence="3 4" key="1">
    <citation type="submission" date="2018-06" db="EMBL/GenBank/DDBJ databases">
        <authorList>
            <consortium name="Pathogen Informatics"/>
            <person name="Doyle S."/>
        </authorList>
    </citation>
    <scope>NUCLEOTIDE SEQUENCE [LARGE SCALE GENOMIC DNA]</scope>
    <source>
        <strain evidence="3 4">NCTC12410</strain>
    </source>
</reference>
<accession>A0A377J3D0</accession>
<dbReference type="SUPFAM" id="SSF54523">
    <property type="entry name" value="Pili subunits"/>
    <property type="match status" value="1"/>
</dbReference>
<sequence length="156" mass="16407">MRARIHAPKFRVSGGFSLIELVFVIAVVGILAAVALPKLVATRTDALYAAVNSDIQAVISSVQVAALTQDLSANPLDGAFIMQAAGLSPTRWVAQGSGVRLGKNGALDTANNCVIIDITAQSLQVRVQPIQSSQLCQKLGKTYPTPLSFNLSSTLF</sequence>
<dbReference type="NCBIfam" id="TIGR02532">
    <property type="entry name" value="IV_pilin_GFxxxE"/>
    <property type="match status" value="1"/>
</dbReference>
<dbReference type="GO" id="GO:0015627">
    <property type="term" value="C:type II protein secretion system complex"/>
    <property type="evidence" value="ECO:0007669"/>
    <property type="project" value="InterPro"/>
</dbReference>
<evidence type="ECO:0000256" key="2">
    <source>
        <dbReference type="SAM" id="Phobius"/>
    </source>
</evidence>
<dbReference type="EMBL" id="UGHV01000001">
    <property type="protein sequence ID" value="STO96316.1"/>
    <property type="molecule type" value="Genomic_DNA"/>
</dbReference>
<dbReference type="OrthoDB" id="5349145at2"/>
<dbReference type="Pfam" id="PF07963">
    <property type="entry name" value="N_methyl"/>
    <property type="match status" value="1"/>
</dbReference>
<dbReference type="RefSeq" id="WP_115010660.1">
    <property type="nucleotide sequence ID" value="NZ_UGHV01000001.1"/>
</dbReference>
<dbReference type="GO" id="GO:0015628">
    <property type="term" value="P:protein secretion by the type II secretion system"/>
    <property type="evidence" value="ECO:0007669"/>
    <property type="project" value="InterPro"/>
</dbReference>
<feature type="transmembrane region" description="Helical" evidence="2">
    <location>
        <begin position="12"/>
        <end position="36"/>
    </location>
</feature>
<name>A0A377J3D0_9HELI</name>
<dbReference type="InterPro" id="IPR000983">
    <property type="entry name" value="Bac_GSPG_pilin"/>
</dbReference>
<keyword evidence="2" id="KW-0812">Transmembrane</keyword>
<keyword evidence="1" id="KW-0488">Methylation</keyword>
<organism evidence="3 4">
    <name type="scientific">Helicobacter canis</name>
    <dbReference type="NCBI Taxonomy" id="29419"/>
    <lineage>
        <taxon>Bacteria</taxon>
        <taxon>Pseudomonadati</taxon>
        <taxon>Campylobacterota</taxon>
        <taxon>Epsilonproteobacteria</taxon>
        <taxon>Campylobacterales</taxon>
        <taxon>Helicobacteraceae</taxon>
        <taxon>Helicobacter</taxon>
    </lineage>
</organism>
<dbReference type="Proteomes" id="UP000254841">
    <property type="component" value="Unassembled WGS sequence"/>
</dbReference>
<dbReference type="PROSITE" id="PS00409">
    <property type="entry name" value="PROKAR_NTER_METHYL"/>
    <property type="match status" value="1"/>
</dbReference>
<evidence type="ECO:0000256" key="1">
    <source>
        <dbReference type="ARBA" id="ARBA00022481"/>
    </source>
</evidence>
<dbReference type="PRINTS" id="PR00813">
    <property type="entry name" value="BCTERIALGSPG"/>
</dbReference>
<evidence type="ECO:0000313" key="4">
    <source>
        <dbReference type="Proteomes" id="UP000254841"/>
    </source>
</evidence>
<keyword evidence="2" id="KW-0472">Membrane</keyword>
<protein>
    <submittedName>
        <fullName evidence="3">Tfp pilus assembly protein PilE</fullName>
    </submittedName>
</protein>
<evidence type="ECO:0000313" key="3">
    <source>
        <dbReference type="EMBL" id="STO96316.1"/>
    </source>
</evidence>
<dbReference type="InterPro" id="IPR045584">
    <property type="entry name" value="Pilin-like"/>
</dbReference>
<dbReference type="Gene3D" id="3.30.700.10">
    <property type="entry name" value="Glycoprotein, Type 4 Pilin"/>
    <property type="match status" value="1"/>
</dbReference>
<keyword evidence="2" id="KW-1133">Transmembrane helix</keyword>
<proteinExistence type="predicted"/>
<gene>
    <name evidence="3" type="ORF">NCTC12410_00125</name>
</gene>
<dbReference type="InterPro" id="IPR012902">
    <property type="entry name" value="N_methyl_site"/>
</dbReference>